<proteinExistence type="predicted"/>
<feature type="compositionally biased region" description="Basic and acidic residues" evidence="1">
    <location>
        <begin position="35"/>
        <end position="46"/>
    </location>
</feature>
<feature type="signal peptide" evidence="2">
    <location>
        <begin position="1"/>
        <end position="21"/>
    </location>
</feature>
<protein>
    <submittedName>
        <fullName evidence="3">Spy/CpxP family protein refolding chaperone</fullName>
    </submittedName>
</protein>
<comment type="caution">
    <text evidence="3">The sequence shown here is derived from an EMBL/GenBank/DDBJ whole genome shotgun (WGS) entry which is preliminary data.</text>
</comment>
<evidence type="ECO:0000256" key="2">
    <source>
        <dbReference type="SAM" id="SignalP"/>
    </source>
</evidence>
<feature type="region of interest" description="Disordered" evidence="1">
    <location>
        <begin position="26"/>
        <end position="46"/>
    </location>
</feature>
<dbReference type="RefSeq" id="WP_184798066.1">
    <property type="nucleotide sequence ID" value="NZ_JACIIZ010000002.1"/>
</dbReference>
<keyword evidence="4" id="KW-1185">Reference proteome</keyword>
<dbReference type="Proteomes" id="UP000539175">
    <property type="component" value="Unassembled WGS sequence"/>
</dbReference>
<reference evidence="3 4" key="1">
    <citation type="submission" date="2020-08" db="EMBL/GenBank/DDBJ databases">
        <title>Genomic Encyclopedia of Type Strains, Phase IV (KMG-IV): sequencing the most valuable type-strain genomes for metagenomic binning, comparative biology and taxonomic classification.</title>
        <authorList>
            <person name="Goeker M."/>
        </authorList>
    </citation>
    <scope>NUCLEOTIDE SEQUENCE [LARGE SCALE GENOMIC DNA]</scope>
    <source>
        <strain evidence="3 4">DSM 22198</strain>
    </source>
</reference>
<accession>A0A7X0ECZ5</accession>
<sequence length="46" mass="4498">MVTIGIAAFLGLSLLAALSIAAVKPAEASSHHGHGGHDHGHGGHGH</sequence>
<dbReference type="EMBL" id="JACIIZ010000002">
    <property type="protein sequence ID" value="MBB6250486.1"/>
    <property type="molecule type" value="Genomic_DNA"/>
</dbReference>
<feature type="chain" id="PRO_5030534777" evidence="2">
    <location>
        <begin position="22"/>
        <end position="46"/>
    </location>
</feature>
<evidence type="ECO:0000313" key="4">
    <source>
        <dbReference type="Proteomes" id="UP000539175"/>
    </source>
</evidence>
<evidence type="ECO:0000256" key="1">
    <source>
        <dbReference type="SAM" id="MobiDB-lite"/>
    </source>
</evidence>
<evidence type="ECO:0000313" key="3">
    <source>
        <dbReference type="EMBL" id="MBB6250486.1"/>
    </source>
</evidence>
<organism evidence="3 4">
    <name type="scientific">Nitrospirillum iridis</name>
    <dbReference type="NCBI Taxonomy" id="765888"/>
    <lineage>
        <taxon>Bacteria</taxon>
        <taxon>Pseudomonadati</taxon>
        <taxon>Pseudomonadota</taxon>
        <taxon>Alphaproteobacteria</taxon>
        <taxon>Rhodospirillales</taxon>
        <taxon>Azospirillaceae</taxon>
        <taxon>Nitrospirillum</taxon>
    </lineage>
</organism>
<gene>
    <name evidence="3" type="ORF">FHS74_001027</name>
</gene>
<keyword evidence="2" id="KW-0732">Signal</keyword>
<name>A0A7X0ECZ5_9PROT</name>
<dbReference type="AlphaFoldDB" id="A0A7X0ECZ5"/>